<dbReference type="EMBL" id="CP031769">
    <property type="protein sequence ID" value="AXR06894.1"/>
    <property type="molecule type" value="Genomic_DNA"/>
</dbReference>
<dbReference type="PANTHER" id="PTHR37834">
    <property type="entry name" value="GDSL-LIKE LIPASE/ACYLHYDROLASE DOMAIN PROTEIN (AFU_ORTHOLOGUE AFUA_2G00620)"/>
    <property type="match status" value="1"/>
</dbReference>
<keyword evidence="4" id="KW-1185">Reference proteome</keyword>
<evidence type="ECO:0000313" key="4">
    <source>
        <dbReference type="Proteomes" id="UP000262073"/>
    </source>
</evidence>
<dbReference type="KEGG" id="salm:D0Y50_11325"/>
<proteinExistence type="predicted"/>
<feature type="domain" description="SGNH hydrolase-type esterase" evidence="1">
    <location>
        <begin position="162"/>
        <end position="326"/>
    </location>
</feature>
<organism evidence="3 4">
    <name type="scientific">Salinimonas sediminis</name>
    <dbReference type="NCBI Taxonomy" id="2303538"/>
    <lineage>
        <taxon>Bacteria</taxon>
        <taxon>Pseudomonadati</taxon>
        <taxon>Pseudomonadota</taxon>
        <taxon>Gammaproteobacteria</taxon>
        <taxon>Alteromonadales</taxon>
        <taxon>Alteromonadaceae</taxon>
        <taxon>Alteromonas/Salinimonas group</taxon>
        <taxon>Salinimonas</taxon>
    </lineage>
</organism>
<sequence length="368" mass="41168">MLQDKPHSLKHSIPHWTLCWLLLAGIFSSPLYATVITPDHEGFSYTGRIDRHDATAPVLSWPGSQVQFSAHTRKLSIELDDSRGENYYAIIVDDNTATPFVFQAHQGRHQYSLPMVLEDTVHHFVLYKRTEGEEGDTRFLGIEIDGSMAKAVAKPSRKIEIYGDSVTSGMGNEAAFNSPDHLKSEKNHYLSYGAIAARALSAQLHSISRSGIGIKVGFVPFTMTQYYDQLSAVGDNQTTWDFTAYRPDVVVVNLLQNDHALHLDTSRISPTPTKAEYVQAYKTFLSTLRERYPATPIICSLGSMDAVAPGNEWFDVIEQAVQALSQQGDKALYTLKFDYQGYGAHPRLAHHAHNAQLLEDKIRNIMGW</sequence>
<feature type="domain" description="Carbohydrate esterase 2 N-terminal" evidence="2">
    <location>
        <begin position="45"/>
        <end position="146"/>
    </location>
</feature>
<gene>
    <name evidence="3" type="ORF">D0Y50_11325</name>
</gene>
<reference evidence="3 4" key="1">
    <citation type="submission" date="2018-08" db="EMBL/GenBank/DDBJ databases">
        <title>Salinimonas sediminis sp. nov., a piezophilic bacterium isolated from a deep-sea sediment sample from the New Britain Trench.</title>
        <authorList>
            <person name="Cao J."/>
        </authorList>
    </citation>
    <scope>NUCLEOTIDE SEQUENCE [LARGE SCALE GENOMIC DNA]</scope>
    <source>
        <strain evidence="3 4">N102</strain>
    </source>
</reference>
<dbReference type="RefSeq" id="WP_117317034.1">
    <property type="nucleotide sequence ID" value="NZ_CP031769.1"/>
</dbReference>
<dbReference type="InterPro" id="IPR040794">
    <property type="entry name" value="CE2_N"/>
</dbReference>
<dbReference type="Pfam" id="PF17996">
    <property type="entry name" value="CE2_N"/>
    <property type="match status" value="1"/>
</dbReference>
<dbReference type="Gene3D" id="2.60.120.260">
    <property type="entry name" value="Galactose-binding domain-like"/>
    <property type="match status" value="1"/>
</dbReference>
<dbReference type="InterPro" id="IPR052762">
    <property type="entry name" value="PCW_deacetylase/CE"/>
</dbReference>
<evidence type="ECO:0000259" key="2">
    <source>
        <dbReference type="Pfam" id="PF17996"/>
    </source>
</evidence>
<dbReference type="Pfam" id="PF13472">
    <property type="entry name" value="Lipase_GDSL_2"/>
    <property type="match status" value="1"/>
</dbReference>
<evidence type="ECO:0000313" key="3">
    <source>
        <dbReference type="EMBL" id="AXR06894.1"/>
    </source>
</evidence>
<dbReference type="AlphaFoldDB" id="A0A346NMY7"/>
<name>A0A346NMY7_9ALTE</name>
<dbReference type="GO" id="GO:0016788">
    <property type="term" value="F:hydrolase activity, acting on ester bonds"/>
    <property type="evidence" value="ECO:0007669"/>
    <property type="project" value="UniProtKB-ARBA"/>
</dbReference>
<dbReference type="OrthoDB" id="9801375at2"/>
<evidence type="ECO:0000259" key="1">
    <source>
        <dbReference type="Pfam" id="PF13472"/>
    </source>
</evidence>
<dbReference type="SUPFAM" id="SSF52266">
    <property type="entry name" value="SGNH hydrolase"/>
    <property type="match status" value="1"/>
</dbReference>
<dbReference type="InterPro" id="IPR036514">
    <property type="entry name" value="SGNH_hydro_sf"/>
</dbReference>
<dbReference type="InterPro" id="IPR013830">
    <property type="entry name" value="SGNH_hydro"/>
</dbReference>
<accession>A0A346NMY7</accession>
<dbReference type="PANTHER" id="PTHR37834:SF2">
    <property type="entry name" value="ESTERASE, SGNH HYDROLASE-TYPE"/>
    <property type="match status" value="1"/>
</dbReference>
<dbReference type="Gene3D" id="3.40.50.1110">
    <property type="entry name" value="SGNH hydrolase"/>
    <property type="match status" value="1"/>
</dbReference>
<protein>
    <submittedName>
        <fullName evidence="3">Electron transporter RnfD</fullName>
    </submittedName>
</protein>
<dbReference type="Proteomes" id="UP000262073">
    <property type="component" value="Chromosome"/>
</dbReference>